<name>I4AL53_BERLS</name>
<dbReference type="HOGENOM" id="CLU_2915788_0_0_10"/>
<feature type="transmembrane region" description="Helical" evidence="1">
    <location>
        <begin position="40"/>
        <end position="58"/>
    </location>
</feature>
<organism evidence="2 3">
    <name type="scientific">Bernardetia litoralis (strain ATCC 23117 / DSM 6794 / NBRC 15988 / NCIMB 1366 / Fx l1 / Sio-4)</name>
    <name type="common">Flexibacter litoralis</name>
    <dbReference type="NCBI Taxonomy" id="880071"/>
    <lineage>
        <taxon>Bacteria</taxon>
        <taxon>Pseudomonadati</taxon>
        <taxon>Bacteroidota</taxon>
        <taxon>Cytophagia</taxon>
        <taxon>Cytophagales</taxon>
        <taxon>Bernardetiaceae</taxon>
        <taxon>Bernardetia</taxon>
    </lineage>
</organism>
<evidence type="ECO:0000313" key="3">
    <source>
        <dbReference type="Proteomes" id="UP000006054"/>
    </source>
</evidence>
<keyword evidence="3" id="KW-1185">Reference proteome</keyword>
<dbReference type="AlphaFoldDB" id="I4AL53"/>
<gene>
    <name evidence="2" type="ordered locus">Fleli_2315</name>
</gene>
<sequence>MSDNFLDLTKLIKISLSIYLKNTTLMVHILNKKTYISEKYLSILYLNHTFLFNIITIFKAK</sequence>
<keyword evidence="1" id="KW-0812">Transmembrane</keyword>
<dbReference type="Proteomes" id="UP000006054">
    <property type="component" value="Chromosome"/>
</dbReference>
<dbReference type="STRING" id="880071.Fleli_2315"/>
<dbReference type="KEGG" id="fli:Fleli_2315"/>
<reference evidence="3" key="1">
    <citation type="submission" date="2012-06" db="EMBL/GenBank/DDBJ databases">
        <title>The complete genome of Flexibacter litoralis DSM 6794.</title>
        <authorList>
            <person name="Lucas S."/>
            <person name="Copeland A."/>
            <person name="Lapidus A."/>
            <person name="Glavina del Rio T."/>
            <person name="Dalin E."/>
            <person name="Tice H."/>
            <person name="Bruce D."/>
            <person name="Goodwin L."/>
            <person name="Pitluck S."/>
            <person name="Peters L."/>
            <person name="Ovchinnikova G."/>
            <person name="Lu M."/>
            <person name="Kyrpides N."/>
            <person name="Mavromatis K."/>
            <person name="Ivanova N."/>
            <person name="Brettin T."/>
            <person name="Detter J.C."/>
            <person name="Han C."/>
            <person name="Larimer F."/>
            <person name="Land M."/>
            <person name="Hauser L."/>
            <person name="Markowitz V."/>
            <person name="Cheng J.-F."/>
            <person name="Hugenholtz P."/>
            <person name="Woyke T."/>
            <person name="Wu D."/>
            <person name="Spring S."/>
            <person name="Lang E."/>
            <person name="Kopitz M."/>
            <person name="Brambilla E."/>
            <person name="Klenk H.-P."/>
            <person name="Eisen J.A."/>
        </authorList>
    </citation>
    <scope>NUCLEOTIDE SEQUENCE [LARGE SCALE GENOMIC DNA]</scope>
    <source>
        <strain evidence="3">ATCC 23117 / DSM 6794 / NBRC 15988 / NCIMB 1366 / Sio-4</strain>
    </source>
</reference>
<accession>I4AL53</accession>
<evidence type="ECO:0000313" key="2">
    <source>
        <dbReference type="EMBL" id="AFM04688.1"/>
    </source>
</evidence>
<protein>
    <submittedName>
        <fullName evidence="2">Uncharacterized protein</fullName>
    </submittedName>
</protein>
<dbReference type="EMBL" id="CP003345">
    <property type="protein sequence ID" value="AFM04688.1"/>
    <property type="molecule type" value="Genomic_DNA"/>
</dbReference>
<keyword evidence="1" id="KW-0472">Membrane</keyword>
<evidence type="ECO:0000256" key="1">
    <source>
        <dbReference type="SAM" id="Phobius"/>
    </source>
</evidence>
<keyword evidence="1" id="KW-1133">Transmembrane helix</keyword>
<proteinExistence type="predicted"/>